<dbReference type="InterPro" id="IPR050471">
    <property type="entry name" value="AB_hydrolase"/>
</dbReference>
<organism evidence="2 3">
    <name type="scientific">Hortaea werneckii</name>
    <name type="common">Black yeast</name>
    <name type="synonym">Cladosporium werneckii</name>
    <dbReference type="NCBI Taxonomy" id="91943"/>
    <lineage>
        <taxon>Eukaryota</taxon>
        <taxon>Fungi</taxon>
        <taxon>Dikarya</taxon>
        <taxon>Ascomycota</taxon>
        <taxon>Pezizomycotina</taxon>
        <taxon>Dothideomycetes</taxon>
        <taxon>Dothideomycetidae</taxon>
        <taxon>Mycosphaerellales</taxon>
        <taxon>Teratosphaeriaceae</taxon>
        <taxon>Hortaea</taxon>
    </lineage>
</organism>
<dbReference type="AlphaFoldDB" id="A0A3M6XYT9"/>
<dbReference type="Proteomes" id="UP000282582">
    <property type="component" value="Unassembled WGS sequence"/>
</dbReference>
<evidence type="ECO:0000313" key="2">
    <source>
        <dbReference type="EMBL" id="RMX95963.1"/>
    </source>
</evidence>
<dbReference type="PANTHER" id="PTHR43433">
    <property type="entry name" value="HYDROLASE, ALPHA/BETA FOLD FAMILY PROTEIN"/>
    <property type="match status" value="1"/>
</dbReference>
<proteinExistence type="predicted"/>
<accession>A0A3M6XYT9</accession>
<dbReference type="InterPro" id="IPR000073">
    <property type="entry name" value="AB_hydrolase_1"/>
</dbReference>
<dbReference type="Gene3D" id="3.40.50.1820">
    <property type="entry name" value="alpha/beta hydrolase"/>
    <property type="match status" value="1"/>
</dbReference>
<feature type="domain" description="AB hydrolase-1" evidence="1">
    <location>
        <begin position="49"/>
        <end position="189"/>
    </location>
</feature>
<protein>
    <recommendedName>
        <fullName evidence="1">AB hydrolase-1 domain-containing protein</fullName>
    </recommendedName>
</protein>
<dbReference type="PANTHER" id="PTHR43433:SF5">
    <property type="entry name" value="AB HYDROLASE-1 DOMAIN-CONTAINING PROTEIN"/>
    <property type="match status" value="1"/>
</dbReference>
<reference evidence="2 3" key="1">
    <citation type="journal article" date="2018" name="BMC Genomics">
        <title>Genomic evidence for intraspecific hybridization in a clonal and extremely halotolerant yeast.</title>
        <authorList>
            <person name="Gostincar C."/>
            <person name="Stajich J.E."/>
            <person name="Zupancic J."/>
            <person name="Zalar P."/>
            <person name="Gunde-Cimerman N."/>
        </authorList>
    </citation>
    <scope>NUCLEOTIDE SEQUENCE [LARGE SCALE GENOMIC DNA]</scope>
    <source>
        <strain evidence="2 3">EXF-6654</strain>
    </source>
</reference>
<dbReference type="InterPro" id="IPR029058">
    <property type="entry name" value="AB_hydrolase_fold"/>
</dbReference>
<dbReference type="EMBL" id="QWIK01001279">
    <property type="protein sequence ID" value="RMX95963.1"/>
    <property type="molecule type" value="Genomic_DNA"/>
</dbReference>
<evidence type="ECO:0000313" key="3">
    <source>
        <dbReference type="Proteomes" id="UP000282582"/>
    </source>
</evidence>
<dbReference type="VEuPathDB" id="FungiDB:BTJ68_14449"/>
<dbReference type="GO" id="GO:0004806">
    <property type="term" value="F:triacylglycerol lipase activity"/>
    <property type="evidence" value="ECO:0007669"/>
    <property type="project" value="TreeGrafter"/>
</dbReference>
<name>A0A3M6XYT9_HORWE</name>
<gene>
    <name evidence="2" type="ORF">D0868_11441</name>
</gene>
<sequence>MGVEQDEVTYFRLTYQITFVDLYRSSQVKMPNLDVANATLYYETLGTGPLLLCISGANGSCDIWKPLSMQLRKHFTICSYDRRGFSRSTLTGAQDYDHRLQTDADDAAALIQHLSGDDEPATVLGNSSGAVVGLELLIRHPETVRNLLCHEPPLASLLEDCESIRTEHREIYNLYRKQGIAPAALRFAESIKAGPETQGLLRSMDPKAGPYNFANSMYWFERELGIYAVATLDMEALRRESRKLILINGEDSDPEALQYRPNVKMAGMFGGEVQIVPGGHVGFALKARAFAEGIYALLREVDSSY</sequence>
<evidence type="ECO:0000259" key="1">
    <source>
        <dbReference type="Pfam" id="PF00561"/>
    </source>
</evidence>
<dbReference type="SUPFAM" id="SSF53474">
    <property type="entry name" value="alpha/beta-Hydrolases"/>
    <property type="match status" value="1"/>
</dbReference>
<dbReference type="GO" id="GO:0046503">
    <property type="term" value="P:glycerolipid catabolic process"/>
    <property type="evidence" value="ECO:0007669"/>
    <property type="project" value="TreeGrafter"/>
</dbReference>
<dbReference type="Pfam" id="PF00561">
    <property type="entry name" value="Abhydrolase_1"/>
    <property type="match status" value="1"/>
</dbReference>
<comment type="caution">
    <text evidence="2">The sequence shown here is derived from an EMBL/GenBank/DDBJ whole genome shotgun (WGS) entry which is preliminary data.</text>
</comment>